<evidence type="ECO:0000313" key="2">
    <source>
        <dbReference type="Proteomes" id="UP001623349"/>
    </source>
</evidence>
<dbReference type="Proteomes" id="UP001623349">
    <property type="component" value="Unassembled WGS sequence"/>
</dbReference>
<name>A0ABQ0EM85_APOSI</name>
<accession>A0ABQ0EM85</accession>
<dbReference type="InterPro" id="IPR010736">
    <property type="entry name" value="SHIPPO-rpt"/>
</dbReference>
<dbReference type="Pfam" id="PF07004">
    <property type="entry name" value="SHIPPO-rpt"/>
    <property type="match status" value="2"/>
</dbReference>
<evidence type="ECO:0000313" key="1">
    <source>
        <dbReference type="EMBL" id="GAB1288177.1"/>
    </source>
</evidence>
<proteinExistence type="predicted"/>
<keyword evidence="2" id="KW-1185">Reference proteome</keyword>
<protein>
    <submittedName>
        <fullName evidence="1">Sperm-tail PG-rich repeat-containing protein 2</fullName>
    </submittedName>
</protein>
<dbReference type="EMBL" id="BAAFST010000003">
    <property type="protein sequence ID" value="GAB1288177.1"/>
    <property type="molecule type" value="Genomic_DNA"/>
</dbReference>
<organism evidence="1 2">
    <name type="scientific">Apodemus speciosus</name>
    <name type="common">Large Japanese field mouse</name>
    <dbReference type="NCBI Taxonomy" id="105296"/>
    <lineage>
        <taxon>Eukaryota</taxon>
        <taxon>Metazoa</taxon>
        <taxon>Chordata</taxon>
        <taxon>Craniata</taxon>
        <taxon>Vertebrata</taxon>
        <taxon>Euteleostomi</taxon>
        <taxon>Mammalia</taxon>
        <taxon>Eutheria</taxon>
        <taxon>Euarchontoglires</taxon>
        <taxon>Glires</taxon>
        <taxon>Rodentia</taxon>
        <taxon>Myomorpha</taxon>
        <taxon>Muroidea</taxon>
        <taxon>Muridae</taxon>
        <taxon>Murinae</taxon>
        <taxon>Apodemus</taxon>
    </lineage>
</organism>
<gene>
    <name evidence="1" type="ORF">APTSU1_000340700</name>
</gene>
<reference evidence="1 2" key="1">
    <citation type="submission" date="2024-08" db="EMBL/GenBank/DDBJ databases">
        <title>The draft genome of Apodemus speciosus.</title>
        <authorList>
            <person name="Nabeshima K."/>
            <person name="Suzuki S."/>
            <person name="Onuma M."/>
        </authorList>
    </citation>
    <scope>NUCLEOTIDE SEQUENCE [LARGE SCALE GENOMIC DNA]</scope>
    <source>
        <strain evidence="1">IB14-021</strain>
    </source>
</reference>
<comment type="caution">
    <text evidence="1">The sequence shown here is derived from an EMBL/GenBank/DDBJ whole genome shotgun (WGS) entry which is preliminary data.</text>
</comment>
<sequence length="94" mass="10247">MSLPAPGRYDVQKSFDMSQIKHKYMPPRSSVATKRHSSFLSAAPRCLGKIADGPGPATYSPTLMKSGAIISFVKGPKRFEECHDDTSPGPTTYE</sequence>